<keyword evidence="3" id="KW-1185">Reference proteome</keyword>
<dbReference type="HOGENOM" id="CLU_174384_0_0_1"/>
<evidence type="ECO:0000313" key="2">
    <source>
        <dbReference type="EnsemblProtists" id="Phyra73048"/>
    </source>
</evidence>
<dbReference type="VEuPathDB" id="FungiDB:KRP22_709"/>
<reference evidence="3" key="1">
    <citation type="journal article" date="2006" name="Science">
        <title>Phytophthora genome sequences uncover evolutionary origins and mechanisms of pathogenesis.</title>
        <authorList>
            <person name="Tyler B.M."/>
            <person name="Tripathy S."/>
            <person name="Zhang X."/>
            <person name="Dehal P."/>
            <person name="Jiang R.H."/>
            <person name="Aerts A."/>
            <person name="Arredondo F.D."/>
            <person name="Baxter L."/>
            <person name="Bensasson D."/>
            <person name="Beynon J.L."/>
            <person name="Chapman J."/>
            <person name="Damasceno C.M."/>
            <person name="Dorrance A.E."/>
            <person name="Dou D."/>
            <person name="Dickerman A.W."/>
            <person name="Dubchak I.L."/>
            <person name="Garbelotto M."/>
            <person name="Gijzen M."/>
            <person name="Gordon S.G."/>
            <person name="Govers F."/>
            <person name="Grunwald N.J."/>
            <person name="Huang W."/>
            <person name="Ivors K.L."/>
            <person name="Jones R.W."/>
            <person name="Kamoun S."/>
            <person name="Krampis K."/>
            <person name="Lamour K.H."/>
            <person name="Lee M.K."/>
            <person name="McDonald W.H."/>
            <person name="Medina M."/>
            <person name="Meijer H.J."/>
            <person name="Nordberg E.K."/>
            <person name="Maclean D.J."/>
            <person name="Ospina-Giraldo M.D."/>
            <person name="Morris P.F."/>
            <person name="Phuntumart V."/>
            <person name="Putnam N.H."/>
            <person name="Rash S."/>
            <person name="Rose J.K."/>
            <person name="Sakihama Y."/>
            <person name="Salamov A.A."/>
            <person name="Savidor A."/>
            <person name="Scheuring C.F."/>
            <person name="Smith B.M."/>
            <person name="Sobral B.W."/>
            <person name="Terry A."/>
            <person name="Torto-Alalibo T.A."/>
            <person name="Win J."/>
            <person name="Xu Z."/>
            <person name="Zhang H."/>
            <person name="Grigoriev I.V."/>
            <person name="Rokhsar D.S."/>
            <person name="Boore J.L."/>
        </authorList>
    </citation>
    <scope>NUCLEOTIDE SEQUENCE [LARGE SCALE GENOMIC DNA]</scope>
    <source>
        <strain evidence="3">Pr102</strain>
    </source>
</reference>
<dbReference type="AlphaFoldDB" id="H3GCB4"/>
<feature type="compositionally biased region" description="Basic and acidic residues" evidence="1">
    <location>
        <begin position="72"/>
        <end position="88"/>
    </location>
</feature>
<evidence type="ECO:0000256" key="1">
    <source>
        <dbReference type="SAM" id="MobiDB-lite"/>
    </source>
</evidence>
<dbReference type="InParanoid" id="H3GCB4"/>
<reference evidence="2" key="2">
    <citation type="submission" date="2015-06" db="UniProtKB">
        <authorList>
            <consortium name="EnsemblProtists"/>
        </authorList>
    </citation>
    <scope>IDENTIFICATION</scope>
    <source>
        <strain evidence="2">Pr102</strain>
    </source>
</reference>
<sequence>MSELSKPPQKKINWLKRLNLALDDDDSSDATPQPTDPERTHKKQQKKTPVKARRDDEDGGVAVDNSIRKRKDGSGHVKDNGEEPEARRRPQKQNKTADAKVASSSEGHR</sequence>
<dbReference type="VEuPathDB" id="FungiDB:KRP23_7303"/>
<dbReference type="EMBL" id="DS565999">
    <property type="status" value="NOT_ANNOTATED_CDS"/>
    <property type="molecule type" value="Genomic_DNA"/>
</dbReference>
<organism evidence="2 3">
    <name type="scientific">Phytophthora ramorum</name>
    <name type="common">Sudden oak death agent</name>
    <dbReference type="NCBI Taxonomy" id="164328"/>
    <lineage>
        <taxon>Eukaryota</taxon>
        <taxon>Sar</taxon>
        <taxon>Stramenopiles</taxon>
        <taxon>Oomycota</taxon>
        <taxon>Peronosporomycetes</taxon>
        <taxon>Peronosporales</taxon>
        <taxon>Peronosporaceae</taxon>
        <taxon>Phytophthora</taxon>
    </lineage>
</organism>
<evidence type="ECO:0000313" key="3">
    <source>
        <dbReference type="Proteomes" id="UP000005238"/>
    </source>
</evidence>
<feature type="compositionally biased region" description="Basic residues" evidence="1">
    <location>
        <begin position="40"/>
        <end position="51"/>
    </location>
</feature>
<dbReference type="Proteomes" id="UP000005238">
    <property type="component" value="Unassembled WGS sequence"/>
</dbReference>
<proteinExistence type="predicted"/>
<feature type="region of interest" description="Disordered" evidence="1">
    <location>
        <begin position="22"/>
        <end position="109"/>
    </location>
</feature>
<accession>H3GCB4</accession>
<dbReference type="EnsemblProtists" id="Phyra73048">
    <property type="protein sequence ID" value="Phyra73048"/>
    <property type="gene ID" value="Phyra73048"/>
</dbReference>
<name>H3GCB4_PHYRM</name>
<protein>
    <submittedName>
        <fullName evidence="2">Uncharacterized protein</fullName>
    </submittedName>
</protein>